<protein>
    <recommendedName>
        <fullName evidence="3">AbrB/MazE/SpoVT family DNA-binding domain-containing protein</fullName>
    </recommendedName>
</protein>
<evidence type="ECO:0000313" key="1">
    <source>
        <dbReference type="EMBL" id="GGP26816.1"/>
    </source>
</evidence>
<dbReference type="EMBL" id="BMLY01000004">
    <property type="protein sequence ID" value="GGP26816.1"/>
    <property type="molecule type" value="Genomic_DNA"/>
</dbReference>
<name>A0ABQ2PN24_9NEIS</name>
<proteinExistence type="predicted"/>
<reference evidence="2" key="1">
    <citation type="journal article" date="2019" name="Int. J. Syst. Evol. Microbiol.">
        <title>The Global Catalogue of Microorganisms (GCM) 10K type strain sequencing project: providing services to taxonomists for standard genome sequencing and annotation.</title>
        <authorList>
            <consortium name="The Broad Institute Genomics Platform"/>
            <consortium name="The Broad Institute Genome Sequencing Center for Infectious Disease"/>
            <person name="Wu L."/>
            <person name="Ma J."/>
        </authorList>
    </citation>
    <scope>NUCLEOTIDE SEQUENCE [LARGE SCALE GENOMIC DNA]</scope>
    <source>
        <strain evidence="2">CGMCC 1.8860</strain>
    </source>
</reference>
<comment type="caution">
    <text evidence="1">The sequence shown here is derived from an EMBL/GenBank/DDBJ whole genome shotgun (WGS) entry which is preliminary data.</text>
</comment>
<sequence>MPLLDCCDGSGDQILELSEELLIELGWPEGTLLLIESHPEGVLLRRTDQLHPTQAQDGVVPE</sequence>
<dbReference type="Proteomes" id="UP000621859">
    <property type="component" value="Unassembled WGS sequence"/>
</dbReference>
<evidence type="ECO:0000313" key="2">
    <source>
        <dbReference type="Proteomes" id="UP000621859"/>
    </source>
</evidence>
<accession>A0ABQ2PN24</accession>
<evidence type="ECO:0008006" key="3">
    <source>
        <dbReference type="Google" id="ProtNLM"/>
    </source>
</evidence>
<organism evidence="1 2">
    <name type="scientific">Silvimonas amylolytica</name>
    <dbReference type="NCBI Taxonomy" id="449663"/>
    <lineage>
        <taxon>Bacteria</taxon>
        <taxon>Pseudomonadati</taxon>
        <taxon>Pseudomonadota</taxon>
        <taxon>Betaproteobacteria</taxon>
        <taxon>Neisseriales</taxon>
        <taxon>Chitinibacteraceae</taxon>
        <taxon>Silvimonas</taxon>
    </lineage>
</organism>
<keyword evidence="2" id="KW-1185">Reference proteome</keyword>
<gene>
    <name evidence="1" type="ORF">GCM10010971_26350</name>
</gene>